<dbReference type="Gene3D" id="3.10.310.10">
    <property type="entry name" value="Diaminopimelate Epimerase, Chain A, domain 1"/>
    <property type="match status" value="1"/>
</dbReference>
<keyword evidence="3" id="KW-1185">Reference proteome</keyword>
<dbReference type="Proteomes" id="UP001500683">
    <property type="component" value="Unassembled WGS sequence"/>
</dbReference>
<evidence type="ECO:0000256" key="1">
    <source>
        <dbReference type="SAM" id="MobiDB-lite"/>
    </source>
</evidence>
<protein>
    <submittedName>
        <fullName evidence="2">Uncharacterized protein</fullName>
    </submittedName>
</protein>
<comment type="caution">
    <text evidence="2">The sequence shown here is derived from an EMBL/GenBank/DDBJ whole genome shotgun (WGS) entry which is preliminary data.</text>
</comment>
<accession>A0ABP7V6J3</accession>
<organism evidence="2 3">
    <name type="scientific">Actinomadura miaoliensis</name>
    <dbReference type="NCBI Taxonomy" id="430685"/>
    <lineage>
        <taxon>Bacteria</taxon>
        <taxon>Bacillati</taxon>
        <taxon>Actinomycetota</taxon>
        <taxon>Actinomycetes</taxon>
        <taxon>Streptosporangiales</taxon>
        <taxon>Thermomonosporaceae</taxon>
        <taxon>Actinomadura</taxon>
    </lineage>
</organism>
<dbReference type="EMBL" id="BAAAZG010000002">
    <property type="protein sequence ID" value="GAA4059347.1"/>
    <property type="molecule type" value="Genomic_DNA"/>
</dbReference>
<gene>
    <name evidence="2" type="ORF">GCM10022214_09760</name>
</gene>
<evidence type="ECO:0000313" key="2">
    <source>
        <dbReference type="EMBL" id="GAA4059347.1"/>
    </source>
</evidence>
<proteinExistence type="predicted"/>
<reference evidence="3" key="1">
    <citation type="journal article" date="2019" name="Int. J. Syst. Evol. Microbiol.">
        <title>The Global Catalogue of Microorganisms (GCM) 10K type strain sequencing project: providing services to taxonomists for standard genome sequencing and annotation.</title>
        <authorList>
            <consortium name="The Broad Institute Genomics Platform"/>
            <consortium name="The Broad Institute Genome Sequencing Center for Infectious Disease"/>
            <person name="Wu L."/>
            <person name="Ma J."/>
        </authorList>
    </citation>
    <scope>NUCLEOTIDE SEQUENCE [LARGE SCALE GENOMIC DNA]</scope>
    <source>
        <strain evidence="3">JCM 16702</strain>
    </source>
</reference>
<sequence>MWRDDEGAEWLHAPSHWSPNTQHRRVSSPAEVEALLESPPDEPVQVWAWIDEAAGLIHARQFAPSEGKPEDEACGSACMALSTLPARPLTVVHGRGSAIRVRPRDTEVDLGDACMID</sequence>
<dbReference type="SUPFAM" id="SSF54506">
    <property type="entry name" value="Diaminopimelate epimerase-like"/>
    <property type="match status" value="1"/>
</dbReference>
<feature type="region of interest" description="Disordered" evidence="1">
    <location>
        <begin position="1"/>
        <end position="25"/>
    </location>
</feature>
<evidence type="ECO:0000313" key="3">
    <source>
        <dbReference type="Proteomes" id="UP001500683"/>
    </source>
</evidence>
<name>A0ABP7V6J3_9ACTN</name>